<keyword evidence="3" id="KW-1185">Reference proteome</keyword>
<evidence type="ECO:0000256" key="1">
    <source>
        <dbReference type="SAM" id="MobiDB-lite"/>
    </source>
</evidence>
<sequence>WTPAVAELGYTFESCCYPKAEHCFDSFFTFERCCLLDSSEIFRDLAEFRSPWPVLERVAAAASAGFGRPPWTGQKRPRGRRGRADASLQCSSEQSRNCSEGDVASKTPLRRGFVPRFRRRALRRHAAEQLRRVARRLASGPSVTKYGLGDGAASAVVELLAFYAARVGWLELGAPSWGQPPFRGEGPAATELARLEDRSWRRLEHAFSRNRMSSFQACACAGQGYDLYFAIKDMAKRMWMHHPDFPDAITTFGQQAYHLAMAQSCPGPEVTADAMRNLFAHVGRTTCSAGDAVTNIAVAQGCIVQRQWHRAGEMMILAFALAVADPTSDCLSTQMWDVTAEDVVFNAARLAVGSISLSEGQGDGKIMPKKGPAALGWRRSPHQLMPKMRPRCAGPVELPNG</sequence>
<evidence type="ECO:0000313" key="2">
    <source>
        <dbReference type="EMBL" id="CAE8612687.1"/>
    </source>
</evidence>
<dbReference type="EMBL" id="CAJNNV010025148">
    <property type="protein sequence ID" value="CAE8612687.1"/>
    <property type="molecule type" value="Genomic_DNA"/>
</dbReference>
<proteinExistence type="predicted"/>
<protein>
    <submittedName>
        <fullName evidence="2">Uncharacterized protein</fullName>
    </submittedName>
</protein>
<accession>A0A813FKX5</accession>
<feature type="non-terminal residue" evidence="2">
    <location>
        <position position="1"/>
    </location>
</feature>
<comment type="caution">
    <text evidence="2">The sequence shown here is derived from an EMBL/GenBank/DDBJ whole genome shotgun (WGS) entry which is preliminary data.</text>
</comment>
<name>A0A813FKX5_POLGL</name>
<reference evidence="2" key="1">
    <citation type="submission" date="2021-02" db="EMBL/GenBank/DDBJ databases">
        <authorList>
            <person name="Dougan E. K."/>
            <person name="Rhodes N."/>
            <person name="Thang M."/>
            <person name="Chan C."/>
        </authorList>
    </citation>
    <scope>NUCLEOTIDE SEQUENCE</scope>
</reference>
<evidence type="ECO:0000313" key="3">
    <source>
        <dbReference type="Proteomes" id="UP000654075"/>
    </source>
</evidence>
<dbReference type="OrthoDB" id="409647at2759"/>
<feature type="non-terminal residue" evidence="2">
    <location>
        <position position="401"/>
    </location>
</feature>
<feature type="region of interest" description="Disordered" evidence="1">
    <location>
        <begin position="66"/>
        <end position="86"/>
    </location>
</feature>
<organism evidence="2 3">
    <name type="scientific">Polarella glacialis</name>
    <name type="common">Dinoflagellate</name>
    <dbReference type="NCBI Taxonomy" id="89957"/>
    <lineage>
        <taxon>Eukaryota</taxon>
        <taxon>Sar</taxon>
        <taxon>Alveolata</taxon>
        <taxon>Dinophyceae</taxon>
        <taxon>Suessiales</taxon>
        <taxon>Suessiaceae</taxon>
        <taxon>Polarella</taxon>
    </lineage>
</organism>
<dbReference type="AlphaFoldDB" id="A0A813FKX5"/>
<dbReference type="Proteomes" id="UP000654075">
    <property type="component" value="Unassembled WGS sequence"/>
</dbReference>
<gene>
    <name evidence="2" type="ORF">PGLA1383_LOCUS30473</name>
</gene>